<evidence type="ECO:0000313" key="13">
    <source>
        <dbReference type="Proteomes" id="UP000789572"/>
    </source>
</evidence>
<reference evidence="12" key="1">
    <citation type="submission" date="2021-06" db="EMBL/GenBank/DDBJ databases">
        <authorList>
            <person name="Kallberg Y."/>
            <person name="Tangrot J."/>
            <person name="Rosling A."/>
        </authorList>
    </citation>
    <scope>NUCLEOTIDE SEQUENCE</scope>
    <source>
        <strain evidence="12">IA702</strain>
    </source>
</reference>
<comment type="similarity">
    <text evidence="2 10">Belongs to the cytochrome c-type heme lyase family.</text>
</comment>
<evidence type="ECO:0000256" key="4">
    <source>
        <dbReference type="ARBA" id="ARBA00022723"/>
    </source>
</evidence>
<comment type="catalytic activity">
    <reaction evidence="10">
        <text>holo-[cytochrome c] = apo-[cytochrome c] + heme b</text>
        <dbReference type="Rhea" id="RHEA:22648"/>
        <dbReference type="Rhea" id="RHEA-COMP:10725"/>
        <dbReference type="Rhea" id="RHEA-COMP:10726"/>
        <dbReference type="ChEBI" id="CHEBI:29950"/>
        <dbReference type="ChEBI" id="CHEBI:60344"/>
        <dbReference type="ChEBI" id="CHEBI:83739"/>
        <dbReference type="EC" id="4.4.1.17"/>
    </reaction>
</comment>
<gene>
    <name evidence="12" type="ORF">POCULU_LOCUS5544</name>
</gene>
<comment type="caution">
    <text evidence="12">The sequence shown here is derived from an EMBL/GenBank/DDBJ whole genome shotgun (WGS) entry which is preliminary data.</text>
</comment>
<dbReference type="InterPro" id="IPR000511">
    <property type="entry name" value="Holocyt_c/c1_synthase"/>
</dbReference>
<evidence type="ECO:0000256" key="11">
    <source>
        <dbReference type="SAM" id="MobiDB-lite"/>
    </source>
</evidence>
<evidence type="ECO:0000256" key="1">
    <source>
        <dbReference type="ARBA" id="ARBA00004273"/>
    </source>
</evidence>
<keyword evidence="8 10" id="KW-0472">Membrane</keyword>
<evidence type="ECO:0000256" key="10">
    <source>
        <dbReference type="RuleBase" id="RU363130"/>
    </source>
</evidence>
<keyword evidence="13" id="KW-1185">Reference proteome</keyword>
<dbReference type="AlphaFoldDB" id="A0A9N9FWT3"/>
<feature type="region of interest" description="Disordered" evidence="11">
    <location>
        <begin position="1"/>
        <end position="81"/>
    </location>
</feature>
<dbReference type="OrthoDB" id="4243at2759"/>
<name>A0A9N9FWT3_9GLOM</name>
<evidence type="ECO:0000256" key="3">
    <source>
        <dbReference type="ARBA" id="ARBA00022617"/>
    </source>
</evidence>
<keyword evidence="3 10" id="KW-0349">Heme</keyword>
<evidence type="ECO:0000256" key="6">
    <source>
        <dbReference type="ARBA" id="ARBA00023004"/>
    </source>
</evidence>
<dbReference type="GO" id="GO:0046872">
    <property type="term" value="F:metal ion binding"/>
    <property type="evidence" value="ECO:0007669"/>
    <property type="project" value="UniProtKB-KW"/>
</dbReference>
<dbReference type="Proteomes" id="UP000789572">
    <property type="component" value="Unassembled WGS sequence"/>
</dbReference>
<comment type="function">
    <text evidence="10">Lyase that catalyzes the covalent linking of the heme group to the cytochrome C apoprotein to produce the mature functional cytochrome.</text>
</comment>
<comment type="subcellular location">
    <subcellularLocation>
        <location evidence="1 10">Mitochondrion inner membrane</location>
    </subcellularLocation>
</comment>
<dbReference type="Pfam" id="PF01265">
    <property type="entry name" value="Cyto_heme_lyase"/>
    <property type="match status" value="1"/>
</dbReference>
<keyword evidence="7 10" id="KW-0496">Mitochondrion</keyword>
<evidence type="ECO:0000256" key="8">
    <source>
        <dbReference type="ARBA" id="ARBA00023136"/>
    </source>
</evidence>
<dbReference type="GO" id="GO:0005743">
    <property type="term" value="C:mitochondrial inner membrane"/>
    <property type="evidence" value="ECO:0007669"/>
    <property type="project" value="UniProtKB-SubCell"/>
</dbReference>
<evidence type="ECO:0000256" key="5">
    <source>
        <dbReference type="ARBA" id="ARBA00022792"/>
    </source>
</evidence>
<dbReference type="PANTHER" id="PTHR12743:SF0">
    <property type="entry name" value="HOLOCYTOCHROME C-TYPE SYNTHASE"/>
    <property type="match status" value="1"/>
</dbReference>
<organism evidence="12 13">
    <name type="scientific">Paraglomus occultum</name>
    <dbReference type="NCBI Taxonomy" id="144539"/>
    <lineage>
        <taxon>Eukaryota</taxon>
        <taxon>Fungi</taxon>
        <taxon>Fungi incertae sedis</taxon>
        <taxon>Mucoromycota</taxon>
        <taxon>Glomeromycotina</taxon>
        <taxon>Glomeromycetes</taxon>
        <taxon>Paraglomerales</taxon>
        <taxon>Paraglomeraceae</taxon>
        <taxon>Paraglomus</taxon>
    </lineage>
</organism>
<proteinExistence type="inferred from homology"/>
<keyword evidence="6 10" id="KW-0408">Iron</keyword>
<evidence type="ECO:0000313" key="12">
    <source>
        <dbReference type="EMBL" id="CAG8561757.1"/>
    </source>
</evidence>
<feature type="compositionally biased region" description="Polar residues" evidence="11">
    <location>
        <begin position="63"/>
        <end position="80"/>
    </location>
</feature>
<dbReference type="GO" id="GO:0004408">
    <property type="term" value="F:holocytochrome-c synthase activity"/>
    <property type="evidence" value="ECO:0007669"/>
    <property type="project" value="UniProtKB-EC"/>
</dbReference>
<protein>
    <recommendedName>
        <fullName evidence="10">Holocytochrome c-type synthase</fullName>
        <ecNumber evidence="10">4.4.1.17</ecNumber>
    </recommendedName>
</protein>
<sequence length="228" mass="25931">MSETSTTTKSACPIDHRSRSGFLSSFSRQDTLSDSNSNAQGCTSDAVDKSSPQTPTSSQQTPLDNQRVVSSIPRSSQTPSDYWVYPSEQQFFNALKRKNHDPNEADMRPVVHIHNAVNERAWGEILKWERLHEGSSKCPVKLKSFRGRPGDLSFKARMYGLLGYTYPFDRHDWVIDRCGKEVRYIIDFYSGKPDSKNPHSVSFYIDARPALTLEGVVDRIRMTFASWN</sequence>
<feature type="compositionally biased region" description="Low complexity" evidence="11">
    <location>
        <begin position="50"/>
        <end position="62"/>
    </location>
</feature>
<feature type="compositionally biased region" description="Polar residues" evidence="11">
    <location>
        <begin position="29"/>
        <end position="43"/>
    </location>
</feature>
<keyword evidence="5 10" id="KW-0999">Mitochondrion inner membrane</keyword>
<evidence type="ECO:0000256" key="2">
    <source>
        <dbReference type="ARBA" id="ARBA00007255"/>
    </source>
</evidence>
<accession>A0A9N9FWT3</accession>
<feature type="compositionally biased region" description="Polar residues" evidence="11">
    <location>
        <begin position="1"/>
        <end position="10"/>
    </location>
</feature>
<dbReference type="EMBL" id="CAJVPJ010000868">
    <property type="protein sequence ID" value="CAG8561757.1"/>
    <property type="molecule type" value="Genomic_DNA"/>
</dbReference>
<evidence type="ECO:0000256" key="9">
    <source>
        <dbReference type="ARBA" id="ARBA00023239"/>
    </source>
</evidence>
<keyword evidence="9 10" id="KW-0456">Lyase</keyword>
<keyword evidence="4 10" id="KW-0479">Metal-binding</keyword>
<dbReference type="PROSITE" id="PS00822">
    <property type="entry name" value="CYTO_HEME_LYASE_2"/>
    <property type="match status" value="1"/>
</dbReference>
<dbReference type="EC" id="4.4.1.17" evidence="10"/>
<evidence type="ECO:0000256" key="7">
    <source>
        <dbReference type="ARBA" id="ARBA00023128"/>
    </source>
</evidence>
<dbReference type="PANTHER" id="PTHR12743">
    <property type="entry name" value="CYTOCHROME C1 HEME LYASE"/>
    <property type="match status" value="1"/>
</dbReference>